<keyword evidence="9 13" id="KW-0472">Membrane</keyword>
<dbReference type="GO" id="GO:0006784">
    <property type="term" value="P:heme A biosynthetic process"/>
    <property type="evidence" value="ECO:0007669"/>
    <property type="project" value="InterPro"/>
</dbReference>
<evidence type="ECO:0000256" key="10">
    <source>
        <dbReference type="ARBA" id="ARBA00023157"/>
    </source>
</evidence>
<feature type="transmembrane region" description="Helical" evidence="13">
    <location>
        <begin position="249"/>
        <end position="266"/>
    </location>
</feature>
<feature type="transmembrane region" description="Helical" evidence="13">
    <location>
        <begin position="76"/>
        <end position="96"/>
    </location>
</feature>
<sequence>MLLYRRLLLAATLLAVLVIGLGAYVRLSDAGLGCPDWPGCYGHWLGVPEAAHEQLAASQAFPQQAIDTGKAWKEMIHRYCAGTLGLLILALCLLSWRAEFRQRQSPALPTLLLGIVGLQAALGMWTVTLQLKPLIVTLHLLGGMTTLALLVALLLRSQAGAARPPTTAALRLSAALALAVVVGQIALGGWVSSNYAALACPDFPQCQGQWQPTMDFGQAFSLHRELGQSVDGNQISSAALTAIHWSHRLGALAVLLAVGALGAVLVKTGCRQWQVWAALLYGLLGLQIGLGIANVQWSLPLALAVGHNLGAACLLTAVLTINLRCQPSRAADPAPKNDLLLNTGSSRG</sequence>
<dbReference type="InterPro" id="IPR050450">
    <property type="entry name" value="COX15/CtaA_HemeA_synthase"/>
</dbReference>
<dbReference type="GO" id="GO:0016020">
    <property type="term" value="C:membrane"/>
    <property type="evidence" value="ECO:0007669"/>
    <property type="project" value="UniProtKB-SubCell"/>
</dbReference>
<protein>
    <submittedName>
        <fullName evidence="14">Cytochrome C oxidase subunit I</fullName>
    </submittedName>
</protein>
<evidence type="ECO:0000256" key="8">
    <source>
        <dbReference type="ARBA" id="ARBA00023133"/>
    </source>
</evidence>
<evidence type="ECO:0000256" key="3">
    <source>
        <dbReference type="ARBA" id="ARBA00022692"/>
    </source>
</evidence>
<dbReference type="PANTHER" id="PTHR35457">
    <property type="entry name" value="HEME A SYNTHASE"/>
    <property type="match status" value="1"/>
</dbReference>
<evidence type="ECO:0000256" key="6">
    <source>
        <dbReference type="ARBA" id="ARBA00023002"/>
    </source>
</evidence>
<evidence type="ECO:0000256" key="12">
    <source>
        <dbReference type="SAM" id="MobiDB-lite"/>
    </source>
</evidence>
<feature type="transmembrane region" description="Helical" evidence="13">
    <location>
        <begin position="134"/>
        <end position="156"/>
    </location>
</feature>
<dbReference type="EMBL" id="LODL01000013">
    <property type="protein sequence ID" value="KXB31279.1"/>
    <property type="molecule type" value="Genomic_DNA"/>
</dbReference>
<organism evidence="14 15">
    <name type="scientific">Dechloromonas denitrificans</name>
    <dbReference type="NCBI Taxonomy" id="281362"/>
    <lineage>
        <taxon>Bacteria</taxon>
        <taxon>Pseudomonadati</taxon>
        <taxon>Pseudomonadota</taxon>
        <taxon>Betaproteobacteria</taxon>
        <taxon>Rhodocyclales</taxon>
        <taxon>Azonexaceae</taxon>
        <taxon>Dechloromonas</taxon>
    </lineage>
</organism>
<evidence type="ECO:0000313" key="15">
    <source>
        <dbReference type="Proteomes" id="UP000070186"/>
    </source>
</evidence>
<evidence type="ECO:0000256" key="2">
    <source>
        <dbReference type="ARBA" id="ARBA00022475"/>
    </source>
</evidence>
<accession>A0A133XK15</accession>
<evidence type="ECO:0000256" key="1">
    <source>
        <dbReference type="ARBA" id="ARBA00004141"/>
    </source>
</evidence>
<comment type="pathway">
    <text evidence="11">Porphyrin-containing compound metabolism.</text>
</comment>
<keyword evidence="4" id="KW-0479">Metal-binding</keyword>
<evidence type="ECO:0000256" key="7">
    <source>
        <dbReference type="ARBA" id="ARBA00023004"/>
    </source>
</evidence>
<keyword evidence="2" id="KW-1003">Cell membrane</keyword>
<feature type="transmembrane region" description="Helical" evidence="13">
    <location>
        <begin position="168"/>
        <end position="187"/>
    </location>
</feature>
<keyword evidence="6" id="KW-0560">Oxidoreductase</keyword>
<gene>
    <name evidence="14" type="ORF">AT959_06240</name>
</gene>
<dbReference type="GO" id="GO:0046872">
    <property type="term" value="F:metal ion binding"/>
    <property type="evidence" value="ECO:0007669"/>
    <property type="project" value="UniProtKB-KW"/>
</dbReference>
<dbReference type="PANTHER" id="PTHR35457:SF1">
    <property type="entry name" value="HEME A SYNTHASE"/>
    <property type="match status" value="1"/>
</dbReference>
<evidence type="ECO:0000313" key="14">
    <source>
        <dbReference type="EMBL" id="KXB31279.1"/>
    </source>
</evidence>
<feature type="transmembrane region" description="Helical" evidence="13">
    <location>
        <begin position="108"/>
        <end position="128"/>
    </location>
</feature>
<dbReference type="AlphaFoldDB" id="A0A133XK15"/>
<dbReference type="InterPro" id="IPR003780">
    <property type="entry name" value="COX15/CtaA_fam"/>
</dbReference>
<name>A0A133XK15_9RHOO</name>
<evidence type="ECO:0000256" key="4">
    <source>
        <dbReference type="ARBA" id="ARBA00022723"/>
    </source>
</evidence>
<evidence type="ECO:0000256" key="11">
    <source>
        <dbReference type="ARBA" id="ARBA00023444"/>
    </source>
</evidence>
<feature type="transmembrane region" description="Helical" evidence="13">
    <location>
        <begin position="299"/>
        <end position="321"/>
    </location>
</feature>
<keyword evidence="10" id="KW-1015">Disulfide bond</keyword>
<reference evidence="14 15" key="1">
    <citation type="submission" date="2015-12" db="EMBL/GenBank/DDBJ databases">
        <title>Nitrous oxide reduction kinetics distinguish bacteria harboring typical versus atypical NosZ.</title>
        <authorList>
            <person name="Yoon S."/>
            <person name="Nissen S."/>
            <person name="Park D."/>
            <person name="Sanford R.A."/>
            <person name="Loeffler F.E."/>
        </authorList>
    </citation>
    <scope>NUCLEOTIDE SEQUENCE [LARGE SCALE GENOMIC DNA]</scope>
    <source>
        <strain evidence="14 15">ATCC BAA-841</strain>
    </source>
</reference>
<evidence type="ECO:0000256" key="9">
    <source>
        <dbReference type="ARBA" id="ARBA00023136"/>
    </source>
</evidence>
<comment type="caution">
    <text evidence="14">The sequence shown here is derived from an EMBL/GenBank/DDBJ whole genome shotgun (WGS) entry which is preliminary data.</text>
</comment>
<dbReference type="GO" id="GO:0016491">
    <property type="term" value="F:oxidoreductase activity"/>
    <property type="evidence" value="ECO:0007669"/>
    <property type="project" value="UniProtKB-KW"/>
</dbReference>
<keyword evidence="8" id="KW-0350">Heme biosynthesis</keyword>
<keyword evidence="7" id="KW-0408">Iron</keyword>
<dbReference type="Proteomes" id="UP000070186">
    <property type="component" value="Unassembled WGS sequence"/>
</dbReference>
<proteinExistence type="predicted"/>
<keyword evidence="3 13" id="KW-0812">Transmembrane</keyword>
<keyword evidence="5 13" id="KW-1133">Transmembrane helix</keyword>
<feature type="transmembrane region" description="Helical" evidence="13">
    <location>
        <begin position="273"/>
        <end position="293"/>
    </location>
</feature>
<dbReference type="RefSeq" id="WP_066881768.1">
    <property type="nucleotide sequence ID" value="NZ_LODL01000013.1"/>
</dbReference>
<feature type="region of interest" description="Disordered" evidence="12">
    <location>
        <begin position="329"/>
        <end position="348"/>
    </location>
</feature>
<dbReference type="Pfam" id="PF02628">
    <property type="entry name" value="COX15-CtaA"/>
    <property type="match status" value="1"/>
</dbReference>
<evidence type="ECO:0000256" key="13">
    <source>
        <dbReference type="SAM" id="Phobius"/>
    </source>
</evidence>
<evidence type="ECO:0000256" key="5">
    <source>
        <dbReference type="ARBA" id="ARBA00022989"/>
    </source>
</evidence>
<dbReference type="STRING" id="281362.AT959_06240"/>
<comment type="subcellular location">
    <subcellularLocation>
        <location evidence="1">Membrane</location>
        <topology evidence="1">Multi-pass membrane protein</topology>
    </subcellularLocation>
</comment>
<keyword evidence="15" id="KW-1185">Reference proteome</keyword>